<dbReference type="CDD" id="cd14497">
    <property type="entry name" value="PTP_PTEN-like"/>
    <property type="match status" value="1"/>
</dbReference>
<dbReference type="PROSITE" id="PS51181">
    <property type="entry name" value="PPASE_TENSIN"/>
    <property type="match status" value="1"/>
</dbReference>
<dbReference type="GO" id="GO:0043491">
    <property type="term" value="P:phosphatidylinositol 3-kinase/protein kinase B signal transduction"/>
    <property type="evidence" value="ECO:0007669"/>
    <property type="project" value="TreeGrafter"/>
</dbReference>
<reference evidence="7 8" key="1">
    <citation type="submission" date="2019-10" db="EMBL/GenBank/DDBJ databases">
        <authorList>
            <person name="Palmer J.M."/>
        </authorList>
    </citation>
    <scope>NUCLEOTIDE SEQUENCE [LARGE SCALE GENOMIC DNA]</scope>
    <source>
        <strain evidence="7 8">TWF506</strain>
    </source>
</reference>
<dbReference type="GO" id="GO:0005829">
    <property type="term" value="C:cytosol"/>
    <property type="evidence" value="ECO:0007669"/>
    <property type="project" value="TreeGrafter"/>
</dbReference>
<feature type="compositionally biased region" description="Basic and acidic residues" evidence="3">
    <location>
        <begin position="439"/>
        <end position="454"/>
    </location>
</feature>
<dbReference type="InterPro" id="IPR029023">
    <property type="entry name" value="Tensin_phosphatase"/>
</dbReference>
<evidence type="ECO:0000259" key="5">
    <source>
        <dbReference type="PROSITE" id="PS50056"/>
    </source>
</evidence>
<dbReference type="InterPro" id="IPR000340">
    <property type="entry name" value="Dual-sp_phosphatase_cat-dom"/>
</dbReference>
<dbReference type="PANTHER" id="PTHR12305">
    <property type="entry name" value="PHOSPHATASE WITH HOMOLOGY TO TENSIN"/>
    <property type="match status" value="1"/>
</dbReference>
<dbReference type="GO" id="GO:0046856">
    <property type="term" value="P:phosphatidylinositol dephosphorylation"/>
    <property type="evidence" value="ECO:0007669"/>
    <property type="project" value="TreeGrafter"/>
</dbReference>
<dbReference type="Proteomes" id="UP001307849">
    <property type="component" value="Unassembled WGS sequence"/>
</dbReference>
<keyword evidence="2" id="KW-0378">Hydrolase</keyword>
<dbReference type="Gene3D" id="3.90.190.10">
    <property type="entry name" value="Protein tyrosine phosphatase superfamily"/>
    <property type="match status" value="1"/>
</dbReference>
<evidence type="ECO:0000256" key="3">
    <source>
        <dbReference type="SAM" id="MobiDB-lite"/>
    </source>
</evidence>
<name>A0AAN8NUL6_9PEZI</name>
<dbReference type="Pfam" id="PF00782">
    <property type="entry name" value="DSPc"/>
    <property type="match status" value="1"/>
</dbReference>
<dbReference type="GO" id="GO:0042995">
    <property type="term" value="C:cell projection"/>
    <property type="evidence" value="ECO:0007669"/>
    <property type="project" value="TreeGrafter"/>
</dbReference>
<dbReference type="SUPFAM" id="SSF52799">
    <property type="entry name" value="(Phosphotyrosine protein) phosphatases II"/>
    <property type="match status" value="1"/>
</dbReference>
<dbReference type="SMART" id="SM00404">
    <property type="entry name" value="PTPc_motif"/>
    <property type="match status" value="1"/>
</dbReference>
<dbReference type="PROSITE" id="PS00383">
    <property type="entry name" value="TYR_PHOSPHATASE_1"/>
    <property type="match status" value="1"/>
</dbReference>
<evidence type="ECO:0000256" key="2">
    <source>
        <dbReference type="ARBA" id="ARBA00022801"/>
    </source>
</evidence>
<dbReference type="GO" id="GO:0051896">
    <property type="term" value="P:regulation of phosphatidylinositol 3-kinase/protein kinase B signal transduction"/>
    <property type="evidence" value="ECO:0007669"/>
    <property type="project" value="TreeGrafter"/>
</dbReference>
<dbReference type="InterPro" id="IPR003595">
    <property type="entry name" value="Tyr_Pase_cat"/>
</dbReference>
<feature type="compositionally biased region" description="Low complexity" evidence="3">
    <location>
        <begin position="501"/>
        <end position="515"/>
    </location>
</feature>
<feature type="domain" description="Phosphatase tensin-type" evidence="6">
    <location>
        <begin position="39"/>
        <end position="213"/>
    </location>
</feature>
<feature type="compositionally biased region" description="Polar residues" evidence="3">
    <location>
        <begin position="465"/>
        <end position="500"/>
    </location>
</feature>
<organism evidence="7 8">
    <name type="scientific">Arthrobotrys conoides</name>
    <dbReference type="NCBI Taxonomy" id="74498"/>
    <lineage>
        <taxon>Eukaryota</taxon>
        <taxon>Fungi</taxon>
        <taxon>Dikarya</taxon>
        <taxon>Ascomycota</taxon>
        <taxon>Pezizomycotina</taxon>
        <taxon>Orbiliomycetes</taxon>
        <taxon>Orbiliales</taxon>
        <taxon>Orbiliaceae</taxon>
        <taxon>Arthrobotrys</taxon>
    </lineage>
</organism>
<dbReference type="InterPro" id="IPR016130">
    <property type="entry name" value="Tyr_Pase_AS"/>
</dbReference>
<feature type="region of interest" description="Disordered" evidence="3">
    <location>
        <begin position="369"/>
        <end position="613"/>
    </location>
</feature>
<feature type="domain" description="Tyrosine specific protein phosphatases" evidence="5">
    <location>
        <begin position="129"/>
        <end position="185"/>
    </location>
</feature>
<feature type="compositionally biased region" description="Polar residues" evidence="3">
    <location>
        <begin position="427"/>
        <end position="436"/>
    </location>
</feature>
<dbReference type="PANTHER" id="PTHR12305:SF81">
    <property type="entry name" value="PHOSPHATIDYLINOSITOL 3,4,5-TRISPHOSPHATE 3-PHOSPHATASE AND DUAL-SPECIFICITY PROTEIN PHOSPHATASE PTEN"/>
    <property type="match status" value="1"/>
</dbReference>
<dbReference type="InterPro" id="IPR000387">
    <property type="entry name" value="Tyr_Pase_dom"/>
</dbReference>
<feature type="domain" description="Tyrosine-protein phosphatase" evidence="4">
    <location>
        <begin position="80"/>
        <end position="161"/>
    </location>
</feature>
<dbReference type="GO" id="GO:0005886">
    <property type="term" value="C:plasma membrane"/>
    <property type="evidence" value="ECO:0007669"/>
    <property type="project" value="TreeGrafter"/>
</dbReference>
<dbReference type="GO" id="GO:0016314">
    <property type="term" value="F:phosphatidylinositol-3,4,5-trisphosphate 3-phosphatase activity"/>
    <property type="evidence" value="ECO:0007669"/>
    <property type="project" value="UniProtKB-EC"/>
</dbReference>
<dbReference type="PROSITE" id="PS50055">
    <property type="entry name" value="TYR_PHOSPHATASE_PTP"/>
    <property type="match status" value="1"/>
</dbReference>
<dbReference type="EC" id="3.1.3.67" evidence="1"/>
<comment type="caution">
    <text evidence="7">The sequence shown here is derived from an EMBL/GenBank/DDBJ whole genome shotgun (WGS) entry which is preliminary data.</text>
</comment>
<protein>
    <recommendedName>
        <fullName evidence="1">phosphatidylinositol-3,4,5-trisphosphate 3-phosphatase</fullName>
        <ecNumber evidence="1">3.1.3.67</ecNumber>
    </recommendedName>
</protein>
<sequence>MLISCILGIVCTLYSIAARAFNYILDIMAQILRQIVAGPRVKHPETGLDLVYVTDNIIAMSMPAASGPKLYYRNPLHKVVEFLEKEHGSDWAVWEFRAEGTGYDDSAFHNRVFHSPWPDHHPPPFALIPNIMASMRNHLKQTPEKVAVVHCKAGKGRTGTVTCSYLISEEGWSKEDALERFTKKRMRPQFGAGVSIPSQLRYVDYVSRWVSEYSKIYVERSVEVLEVHIWGLRENVKIAILGYVDEGKTIKNFHSFTKDEKTLVDADEEKNSQMVIYRPKNRVVLPTNDVCIDLEKRTRAAAGWTFVSALAHCWWNCYFEGGGASTNSGVFTQEWDKMDGLKGTLKKGIRIFDKISIVWKVVEDLESHTIGEPAPGEPVSGTHKASENRGETTQMDPLSNRDLGLRPANVDDDTSSSSAGGLLSASKPGSLTNSMENLVLKDKEDAERECRGDDDGSEGTDTDSLRPSDSVSVTAAKPGSTSTAGTNRSLTRGEDSISSPSTANWTTSDSSTSTTANYEPINLNAQQSPPLENGQDDQQTFQAGHRTHPSNSSVPTITTTPPPQSIQEEDTPKQGVMAVRSDPGPSIEGPIKEVITGDPDAPRVITASTGHGEVLVSTEPEGDAKLGHKVGRLVQADPEQMAN</sequence>
<evidence type="ECO:0000259" key="4">
    <source>
        <dbReference type="PROSITE" id="PS50055"/>
    </source>
</evidence>
<feature type="compositionally biased region" description="Low complexity" evidence="3">
    <location>
        <begin position="549"/>
        <end position="559"/>
    </location>
</feature>
<feature type="compositionally biased region" description="Low complexity" evidence="3">
    <location>
        <begin position="415"/>
        <end position="426"/>
    </location>
</feature>
<evidence type="ECO:0000256" key="1">
    <source>
        <dbReference type="ARBA" id="ARBA00013015"/>
    </source>
</evidence>
<accession>A0AAN8NUL6</accession>
<dbReference type="EMBL" id="JAVHJM010000006">
    <property type="protein sequence ID" value="KAK6512928.1"/>
    <property type="molecule type" value="Genomic_DNA"/>
</dbReference>
<dbReference type="AlphaFoldDB" id="A0AAN8NUL6"/>
<dbReference type="GO" id="GO:0004725">
    <property type="term" value="F:protein tyrosine phosphatase activity"/>
    <property type="evidence" value="ECO:0007669"/>
    <property type="project" value="InterPro"/>
</dbReference>
<evidence type="ECO:0000313" key="8">
    <source>
        <dbReference type="Proteomes" id="UP001307849"/>
    </source>
</evidence>
<feature type="compositionally biased region" description="Polar residues" evidence="3">
    <location>
        <begin position="523"/>
        <end position="542"/>
    </location>
</feature>
<dbReference type="InterPro" id="IPR051281">
    <property type="entry name" value="Dual-spec_lipid-protein_phosph"/>
</dbReference>
<gene>
    <name evidence="7" type="primary">TEP1_1</name>
    <name evidence="7" type="ORF">TWF506_009091</name>
</gene>
<evidence type="ECO:0000259" key="6">
    <source>
        <dbReference type="PROSITE" id="PS51181"/>
    </source>
</evidence>
<dbReference type="InterPro" id="IPR000242">
    <property type="entry name" value="PTP_cat"/>
</dbReference>
<proteinExistence type="predicted"/>
<dbReference type="InterPro" id="IPR029021">
    <property type="entry name" value="Prot-tyrosine_phosphatase-like"/>
</dbReference>
<dbReference type="GO" id="GO:0005634">
    <property type="term" value="C:nucleus"/>
    <property type="evidence" value="ECO:0007669"/>
    <property type="project" value="TreeGrafter"/>
</dbReference>
<evidence type="ECO:0000313" key="7">
    <source>
        <dbReference type="EMBL" id="KAK6512928.1"/>
    </source>
</evidence>
<keyword evidence="8" id="KW-1185">Reference proteome</keyword>
<dbReference type="PROSITE" id="PS50056">
    <property type="entry name" value="TYR_PHOSPHATASE_2"/>
    <property type="match status" value="1"/>
</dbReference>